<dbReference type="GeneID" id="97240432"/>
<dbReference type="AlphaFoldDB" id="A0A162JKT3"/>
<feature type="domain" description="Major facilitator superfamily (MFS) profile" evidence="5">
    <location>
        <begin position="220"/>
        <end position="406"/>
    </location>
</feature>
<feature type="transmembrane region" description="Helical" evidence="4">
    <location>
        <begin position="219"/>
        <end position="239"/>
    </location>
</feature>
<feature type="transmembrane region" description="Helical" evidence="4">
    <location>
        <begin position="259"/>
        <end position="278"/>
    </location>
</feature>
<evidence type="ECO:0000256" key="1">
    <source>
        <dbReference type="ARBA" id="ARBA00022692"/>
    </source>
</evidence>
<feature type="transmembrane region" description="Helical" evidence="4">
    <location>
        <begin position="350"/>
        <end position="367"/>
    </location>
</feature>
<keyword evidence="1 4" id="KW-0812">Transmembrane</keyword>
<dbReference type="Proteomes" id="UP000075787">
    <property type="component" value="Unassembled WGS sequence"/>
</dbReference>
<evidence type="ECO:0000259" key="5">
    <source>
        <dbReference type="PROSITE" id="PS50850"/>
    </source>
</evidence>
<sequence>MTATVTDPARAPGGSRRAIALLSLSQGFYTIMTMLLVTVSALAGHMLAEDKSLATLPFALTFIANTATTIPASMLMARQGRRAGFALGACLGIAGALLAAVAIAMASFLLLCAAMVLVGMSNGFSVFLRHAAGEAAPRGGEARAIAFVISGGLLAALVGPTLAGASRDAISPYPFLGTYLVIAGAAVLMLIAALALDLRKPAGTVKSLSGGLGAAFRRPRFVIAILAGITAYTVMNLLMTATPLAMVACGLDFTSTAQVIQWHVLGMFAPALIVGRLIERFGLMPMMLAGCLLMAMAIGVGASGISVWHFRISLTLLGLGWSALFVGATTLVSLSLLPAERGPGQAANDFLVFGLVALSAFFSGQLIERFDWATLTLSALPPVALTACALAWLWAMEGTRPRAIGV</sequence>
<feature type="transmembrane region" description="Helical" evidence="4">
    <location>
        <begin position="83"/>
        <end position="102"/>
    </location>
</feature>
<feature type="transmembrane region" description="Helical" evidence="4">
    <location>
        <begin position="373"/>
        <end position="395"/>
    </location>
</feature>
<protein>
    <recommendedName>
        <fullName evidence="5">Major facilitator superfamily (MFS) profile domain-containing protein</fullName>
    </recommendedName>
</protein>
<evidence type="ECO:0000313" key="6">
    <source>
        <dbReference type="EMBL" id="KYO49397.1"/>
    </source>
</evidence>
<gene>
    <name evidence="6" type="ORF">AUP44_17795</name>
</gene>
<dbReference type="RefSeq" id="WP_062770364.1">
    <property type="nucleotide sequence ID" value="NZ_CP121045.1"/>
</dbReference>
<evidence type="ECO:0000313" key="7">
    <source>
        <dbReference type="Proteomes" id="UP000075787"/>
    </source>
</evidence>
<evidence type="ECO:0000256" key="4">
    <source>
        <dbReference type="SAM" id="Phobius"/>
    </source>
</evidence>
<feature type="transmembrane region" description="Helical" evidence="4">
    <location>
        <begin position="54"/>
        <end position="76"/>
    </location>
</feature>
<dbReference type="InterPro" id="IPR011701">
    <property type="entry name" value="MFS"/>
</dbReference>
<feature type="transmembrane region" description="Helical" evidence="4">
    <location>
        <begin position="27"/>
        <end position="48"/>
    </location>
</feature>
<dbReference type="InterPro" id="IPR036259">
    <property type="entry name" value="MFS_trans_sf"/>
</dbReference>
<evidence type="ECO:0000256" key="3">
    <source>
        <dbReference type="ARBA" id="ARBA00023136"/>
    </source>
</evidence>
<dbReference type="InterPro" id="IPR020846">
    <property type="entry name" value="MFS_dom"/>
</dbReference>
<evidence type="ECO:0000256" key="2">
    <source>
        <dbReference type="ARBA" id="ARBA00022989"/>
    </source>
</evidence>
<comment type="caution">
    <text evidence="6">The sequence shown here is derived from an EMBL/GenBank/DDBJ whole genome shotgun (WGS) entry which is preliminary data.</text>
</comment>
<reference evidence="6 7" key="1">
    <citation type="submission" date="2015-12" db="EMBL/GenBank/DDBJ databases">
        <title>Genome sequence of Tistrella mobilis MCCC 1A02139.</title>
        <authorList>
            <person name="Lu L."/>
            <person name="Lai Q."/>
            <person name="Shao Z."/>
            <person name="Qian P."/>
        </authorList>
    </citation>
    <scope>NUCLEOTIDE SEQUENCE [LARGE SCALE GENOMIC DNA]</scope>
    <source>
        <strain evidence="6 7">MCCC 1A02139</strain>
    </source>
</reference>
<dbReference type="OrthoDB" id="8558006at2"/>
<dbReference type="PROSITE" id="PS50850">
    <property type="entry name" value="MFS"/>
    <property type="match status" value="1"/>
</dbReference>
<dbReference type="SUPFAM" id="SSF103473">
    <property type="entry name" value="MFS general substrate transporter"/>
    <property type="match status" value="1"/>
</dbReference>
<keyword evidence="3 4" id="KW-0472">Membrane</keyword>
<feature type="transmembrane region" description="Helical" evidence="4">
    <location>
        <begin position="108"/>
        <end position="132"/>
    </location>
</feature>
<dbReference type="PANTHER" id="PTHR23534">
    <property type="entry name" value="MFS PERMEASE"/>
    <property type="match status" value="1"/>
</dbReference>
<feature type="transmembrane region" description="Helical" evidence="4">
    <location>
        <begin position="316"/>
        <end position="338"/>
    </location>
</feature>
<dbReference type="Gene3D" id="1.20.1250.20">
    <property type="entry name" value="MFS general substrate transporter like domains"/>
    <property type="match status" value="1"/>
</dbReference>
<keyword evidence="2 4" id="KW-1133">Transmembrane helix</keyword>
<dbReference type="Pfam" id="PF07690">
    <property type="entry name" value="MFS_1"/>
    <property type="match status" value="1"/>
</dbReference>
<dbReference type="GO" id="GO:0022857">
    <property type="term" value="F:transmembrane transporter activity"/>
    <property type="evidence" value="ECO:0007669"/>
    <property type="project" value="InterPro"/>
</dbReference>
<organism evidence="6 7">
    <name type="scientific">Tistrella mobilis</name>
    <dbReference type="NCBI Taxonomy" id="171437"/>
    <lineage>
        <taxon>Bacteria</taxon>
        <taxon>Pseudomonadati</taxon>
        <taxon>Pseudomonadota</taxon>
        <taxon>Alphaproteobacteria</taxon>
        <taxon>Geminicoccales</taxon>
        <taxon>Geminicoccaceae</taxon>
        <taxon>Tistrella</taxon>
    </lineage>
</organism>
<dbReference type="PANTHER" id="PTHR23534:SF1">
    <property type="entry name" value="MAJOR FACILITATOR SUPERFAMILY PROTEIN"/>
    <property type="match status" value="1"/>
</dbReference>
<name>A0A162JKT3_9PROT</name>
<feature type="transmembrane region" description="Helical" evidence="4">
    <location>
        <begin position="175"/>
        <end position="198"/>
    </location>
</feature>
<dbReference type="EMBL" id="LPZR01000228">
    <property type="protein sequence ID" value="KYO49397.1"/>
    <property type="molecule type" value="Genomic_DNA"/>
</dbReference>
<feature type="transmembrane region" description="Helical" evidence="4">
    <location>
        <begin position="144"/>
        <end position="163"/>
    </location>
</feature>
<proteinExistence type="predicted"/>
<accession>A0A162JKT3</accession>
<feature type="transmembrane region" description="Helical" evidence="4">
    <location>
        <begin position="290"/>
        <end position="310"/>
    </location>
</feature>